<dbReference type="GO" id="GO:0004674">
    <property type="term" value="F:protein serine/threonine kinase activity"/>
    <property type="evidence" value="ECO:0007669"/>
    <property type="project" value="TreeGrafter"/>
</dbReference>
<dbReference type="Gene3D" id="3.30.200.20">
    <property type="entry name" value="Phosphorylase Kinase, domain 1"/>
    <property type="match status" value="1"/>
</dbReference>
<dbReference type="InterPro" id="IPR011009">
    <property type="entry name" value="Kinase-like_dom_sf"/>
</dbReference>
<keyword evidence="1" id="KW-0808">Transferase</keyword>
<dbReference type="GO" id="GO:0005524">
    <property type="term" value="F:ATP binding"/>
    <property type="evidence" value="ECO:0007669"/>
    <property type="project" value="UniProtKB-UniRule"/>
</dbReference>
<evidence type="ECO:0000259" key="8">
    <source>
        <dbReference type="PROSITE" id="PS50965"/>
    </source>
</evidence>
<evidence type="ECO:0000256" key="6">
    <source>
        <dbReference type="SAM" id="MobiDB-lite"/>
    </source>
</evidence>
<dbReference type="Gene3D" id="1.10.150.20">
    <property type="entry name" value="5' to 3' exonuclease, C-terminal subdomain"/>
    <property type="match status" value="1"/>
</dbReference>
<dbReference type="SMART" id="SM00220">
    <property type="entry name" value="S_TKc"/>
    <property type="match status" value="1"/>
</dbReference>
<name>A0A6N1ARX0_9PROT</name>
<proteinExistence type="predicted"/>
<feature type="domain" description="NERD" evidence="8">
    <location>
        <begin position="14"/>
        <end position="131"/>
    </location>
</feature>
<dbReference type="EMBL" id="CP054621">
    <property type="protein sequence ID" value="QKS54340.1"/>
    <property type="molecule type" value="Genomic_DNA"/>
</dbReference>
<organism evidence="9 10">
    <name type="scientific">Azospirillum oryzae</name>
    <dbReference type="NCBI Taxonomy" id="286727"/>
    <lineage>
        <taxon>Bacteria</taxon>
        <taxon>Pseudomonadati</taxon>
        <taxon>Pseudomonadota</taxon>
        <taxon>Alphaproteobacteria</taxon>
        <taxon>Rhodospirillales</taxon>
        <taxon>Azospirillaceae</taxon>
        <taxon>Azospirillum</taxon>
    </lineage>
</organism>
<dbReference type="PANTHER" id="PTHR43289">
    <property type="entry name" value="MITOGEN-ACTIVATED PROTEIN KINASE KINASE KINASE 20-RELATED"/>
    <property type="match status" value="1"/>
</dbReference>
<dbReference type="InterPro" id="IPR049832">
    <property type="entry name" value="BREX_PglW"/>
</dbReference>
<feature type="region of interest" description="Disordered" evidence="6">
    <location>
        <begin position="492"/>
        <end position="511"/>
    </location>
</feature>
<dbReference type="OrthoDB" id="9801841at2"/>
<dbReference type="Gene3D" id="1.10.510.10">
    <property type="entry name" value="Transferase(Phosphotransferase) domain 1"/>
    <property type="match status" value="2"/>
</dbReference>
<keyword evidence="3 9" id="KW-0418">Kinase</keyword>
<evidence type="ECO:0000256" key="2">
    <source>
        <dbReference type="ARBA" id="ARBA00022741"/>
    </source>
</evidence>
<dbReference type="InterPro" id="IPR017441">
    <property type="entry name" value="Protein_kinase_ATP_BS"/>
</dbReference>
<dbReference type="KEGG" id="aoz:HUE56_28210"/>
<keyword evidence="4 5" id="KW-0067">ATP-binding</keyword>
<dbReference type="SUPFAM" id="SSF56112">
    <property type="entry name" value="Protein kinase-like (PK-like)"/>
    <property type="match status" value="2"/>
</dbReference>
<protein>
    <submittedName>
        <fullName evidence="9">BREX system serine/threonine kinase PglW</fullName>
    </submittedName>
</protein>
<reference evidence="9 10" key="1">
    <citation type="submission" date="2020-06" db="EMBL/GenBank/DDBJ databases">
        <title>Complete genome of Azosprillum oryzae KACC14407.</title>
        <authorList>
            <person name="Kim M."/>
            <person name="Park Y.-J."/>
            <person name="Shin J.-H."/>
        </authorList>
    </citation>
    <scope>NUCLEOTIDE SEQUENCE [LARGE SCALE GENOMIC DNA]</scope>
    <source>
        <strain evidence="9 10">KACC 14407</strain>
        <plasmid evidence="9 10">unnamed6</plasmid>
    </source>
</reference>
<dbReference type="InterPro" id="IPR011528">
    <property type="entry name" value="NERD"/>
</dbReference>
<dbReference type="Proteomes" id="UP000509702">
    <property type="component" value="Plasmid unnamed6"/>
</dbReference>
<sequence>MAMGPQRWLTITESPFPWEREALEFLRGHLPDRDPWYAWSNVEFIDDEGKVNEVDALVLSPHGLFLVEIKSRPGRLDGDAHSWTWTTDGRRRTDDNPLILANRKAKRLKGLLQRQSVVKRLKLGLPYVSAVIFLSADGLDWQVDPFTAMSTFGRRPSRSGDGIINALNNGLQTARPHPPITAEQANMVCRAIAEAGIRPSLRDRRIGDYELKRIMAEGDGWQDWEGRHVTLDVSRRIRLYPYSSASDEEARRALGRMAVREFQVLEGIDHPGLLRVRDYRDTERGPALIFDHDPRAIRLDLLMRDHLDLMGAELRLHIVRQLAETLKYAHGKRLFHRALSPHSILVRDVDQPLPRLQIMNWQTAAREASAAGTTHATTGTSHLDSYVEDPAKVYIAPEALSGGPQSGPHHDVFSLAAIAYHLFTGQPPAPSPLELAARLRSGSGLLVSDVVDGAMQSLVDLIRIGTHPEVPMRIASMDEFLERLAEVERDLQRGTPETTVDPSSAKPGDRLEGGFTVVRRLGRGASADALLVQPDGEEGELVLKVALDSAHNDRLEAEATALGKLHHTNIVSARRTLTVAGRTAILMESAGPQTLAQLLRAPGGLSLDLKRRFGEELLSAVDHLEQEGVAHRDIKPDNIGITEGKERRRLVLFDFSLARTSPDNIQAGTRPYLDPFLVLRRPPRWDLNAERFAAAVTLHEMMTGLLPSWGDGQSDAAMIDDEATIASDRIDPHLREGLTAFFDKALRRTPRERFDNAEDMLRAWRRVFDEAVTAQDDPDGFDAIARRVTAATPIADLGYSVEAQDVLDRMGVHSVRDLLEVPRRNIRLASGVGDRIRKEIRLKAKRLAQLRQDLAPGTPAPTDLGAADTDRPSIDRLAEMLIPRRPLGEETTEDQVLAVFLGLEAAGTPQDWPSVGEVASRCGIARTAVAAALTKGRERWQRQKALNTLRTDLCALLKLHGGVMTVAELTPQVLAMRGSAKLDEAERLQLAGAVLRAAIETEGALEQPHFLLFGAEGKDADATPLVAEAAELAQHARTLGQAADRLAALDPLAPPQRVHEELEALGWPVLEREDAAPRPTLARLRALAVAASAQAALSSKGEIYPRGMVPDRTLRLAAGSLLGPRMLTEEQLRERVRGRYPDAAPLPARPALDGLLEQAGIGRIWREHGIGPDAGDNEPGYYADTASPGHSSGYSSIHRLMTEGPAVDETPDVLAARQLEEKFAYARRTGGFLALTVDPRHYRDAERALVERFPLKRLSLDRLMLDAMQAEADGRKVDWSLVLRADAADPQSRDWTNLQRLIGFAMPKVEQILLTAGEPVLLTDCGLFARYGLMDRLQLLRDASGTAGGPPGLWLLLPLPDGGLPTIGGKAVPVIDGSQWARLSVTWIENAHRAGSRPAA</sequence>
<keyword evidence="10" id="KW-1185">Reference proteome</keyword>
<dbReference type="PANTHER" id="PTHR43289:SF6">
    <property type="entry name" value="SERINE_THREONINE-PROTEIN KINASE NEKL-3"/>
    <property type="match status" value="1"/>
</dbReference>
<evidence type="ECO:0000259" key="7">
    <source>
        <dbReference type="PROSITE" id="PS50011"/>
    </source>
</evidence>
<feature type="binding site" evidence="5">
    <location>
        <position position="544"/>
    </location>
    <ligand>
        <name>ATP</name>
        <dbReference type="ChEBI" id="CHEBI:30616"/>
    </ligand>
</feature>
<dbReference type="PROSITE" id="PS50011">
    <property type="entry name" value="PROTEIN_KINASE_DOM"/>
    <property type="match status" value="2"/>
</dbReference>
<keyword evidence="2 5" id="KW-0547">Nucleotide-binding</keyword>
<feature type="domain" description="Protein kinase" evidence="7">
    <location>
        <begin position="515"/>
        <end position="765"/>
    </location>
</feature>
<evidence type="ECO:0000313" key="9">
    <source>
        <dbReference type="EMBL" id="QKS54340.1"/>
    </source>
</evidence>
<evidence type="ECO:0000313" key="10">
    <source>
        <dbReference type="Proteomes" id="UP000509702"/>
    </source>
</evidence>
<gene>
    <name evidence="9" type="primary">pglW</name>
    <name evidence="9" type="ORF">HUE56_28210</name>
</gene>
<dbReference type="PROSITE" id="PS50965">
    <property type="entry name" value="NERD"/>
    <property type="match status" value="1"/>
</dbReference>
<dbReference type="PROSITE" id="PS00107">
    <property type="entry name" value="PROTEIN_KINASE_ATP"/>
    <property type="match status" value="1"/>
</dbReference>
<dbReference type="RefSeq" id="WP_149201511.1">
    <property type="nucleotide sequence ID" value="NZ_BSOV01000011.1"/>
</dbReference>
<dbReference type="NCBIfam" id="NF033442">
    <property type="entry name" value="BREX_PglW"/>
    <property type="match status" value="1"/>
</dbReference>
<dbReference type="InterPro" id="IPR000719">
    <property type="entry name" value="Prot_kinase_dom"/>
</dbReference>
<evidence type="ECO:0000256" key="3">
    <source>
        <dbReference type="ARBA" id="ARBA00022777"/>
    </source>
</evidence>
<geneLocation type="plasmid" evidence="9 10">
    <name>unnamed6</name>
</geneLocation>
<dbReference type="Pfam" id="PF08378">
    <property type="entry name" value="NERD"/>
    <property type="match status" value="1"/>
</dbReference>
<feature type="domain" description="Protein kinase" evidence="7">
    <location>
        <begin position="209"/>
        <end position="504"/>
    </location>
</feature>
<dbReference type="Pfam" id="PF00069">
    <property type="entry name" value="Pkinase"/>
    <property type="match status" value="2"/>
</dbReference>
<evidence type="ECO:0000256" key="1">
    <source>
        <dbReference type="ARBA" id="ARBA00022679"/>
    </source>
</evidence>
<accession>A0A6N1ARX0</accession>
<keyword evidence="9" id="KW-0614">Plasmid</keyword>
<evidence type="ECO:0000256" key="4">
    <source>
        <dbReference type="ARBA" id="ARBA00022840"/>
    </source>
</evidence>
<evidence type="ECO:0000256" key="5">
    <source>
        <dbReference type="PROSITE-ProRule" id="PRU10141"/>
    </source>
</evidence>